<protein>
    <submittedName>
        <fullName evidence="2">Uncharacterized protein</fullName>
    </submittedName>
</protein>
<reference evidence="2 3" key="1">
    <citation type="journal article" date="2019" name="Sci. Rep.">
        <title>Orb-weaving spider Araneus ventricosus genome elucidates the spidroin gene catalogue.</title>
        <authorList>
            <person name="Kono N."/>
            <person name="Nakamura H."/>
            <person name="Ohtoshi R."/>
            <person name="Moran D.A.P."/>
            <person name="Shinohara A."/>
            <person name="Yoshida Y."/>
            <person name="Fujiwara M."/>
            <person name="Mori M."/>
            <person name="Tomita M."/>
            <person name="Arakawa K."/>
        </authorList>
    </citation>
    <scope>NUCLEOTIDE SEQUENCE [LARGE SCALE GENOMIC DNA]</scope>
</reference>
<dbReference type="EMBL" id="BGPR01018449">
    <property type="protein sequence ID" value="GBN79199.1"/>
    <property type="molecule type" value="Genomic_DNA"/>
</dbReference>
<evidence type="ECO:0000313" key="2">
    <source>
        <dbReference type="EMBL" id="GBN79199.1"/>
    </source>
</evidence>
<dbReference type="Proteomes" id="UP000499080">
    <property type="component" value="Unassembled WGS sequence"/>
</dbReference>
<feature type="region of interest" description="Disordered" evidence="1">
    <location>
        <begin position="16"/>
        <end position="46"/>
    </location>
</feature>
<name>A0A4Y2RVB9_ARAVE</name>
<gene>
    <name evidence="2" type="ORF">AVEN_238514_1</name>
</gene>
<organism evidence="2 3">
    <name type="scientific">Araneus ventricosus</name>
    <name type="common">Orbweaver spider</name>
    <name type="synonym">Epeira ventricosa</name>
    <dbReference type="NCBI Taxonomy" id="182803"/>
    <lineage>
        <taxon>Eukaryota</taxon>
        <taxon>Metazoa</taxon>
        <taxon>Ecdysozoa</taxon>
        <taxon>Arthropoda</taxon>
        <taxon>Chelicerata</taxon>
        <taxon>Arachnida</taxon>
        <taxon>Araneae</taxon>
        <taxon>Araneomorphae</taxon>
        <taxon>Entelegynae</taxon>
        <taxon>Araneoidea</taxon>
        <taxon>Araneidae</taxon>
        <taxon>Araneus</taxon>
    </lineage>
</organism>
<sequence>MSSRWCGAEAFGGGVRAQASSSSSEHDSELQGQSQNSPRVDSERDTMKINQSISKCIESNVLLPRHGPFPSYLYRFHLANSPLCNCEEIGTPIHYATSCLLTTSWHMKLPKRSLEQEWYRRVASNHLTRGIIRGDYQSYS</sequence>
<dbReference type="AlphaFoldDB" id="A0A4Y2RVB9"/>
<feature type="compositionally biased region" description="Polar residues" evidence="1">
    <location>
        <begin position="30"/>
        <end position="39"/>
    </location>
</feature>
<comment type="caution">
    <text evidence="2">The sequence shown here is derived from an EMBL/GenBank/DDBJ whole genome shotgun (WGS) entry which is preliminary data.</text>
</comment>
<evidence type="ECO:0000313" key="3">
    <source>
        <dbReference type="Proteomes" id="UP000499080"/>
    </source>
</evidence>
<proteinExistence type="predicted"/>
<keyword evidence="3" id="KW-1185">Reference proteome</keyword>
<accession>A0A4Y2RVB9</accession>
<evidence type="ECO:0000256" key="1">
    <source>
        <dbReference type="SAM" id="MobiDB-lite"/>
    </source>
</evidence>